<dbReference type="GO" id="GO:0071111">
    <property type="term" value="F:cyclic-guanylate-specific phosphodiesterase activity"/>
    <property type="evidence" value="ECO:0007669"/>
    <property type="project" value="InterPro"/>
</dbReference>
<dbReference type="EMBL" id="CP069197">
    <property type="protein sequence ID" value="QRG84950.1"/>
    <property type="molecule type" value="Genomic_DNA"/>
</dbReference>
<dbReference type="Pfam" id="PF00072">
    <property type="entry name" value="Response_reg"/>
    <property type="match status" value="1"/>
</dbReference>
<evidence type="ECO:0000256" key="1">
    <source>
        <dbReference type="PROSITE-ProRule" id="PRU00169"/>
    </source>
</evidence>
<protein>
    <submittedName>
        <fullName evidence="4">EAL domain-containing response regulator</fullName>
    </submittedName>
</protein>
<dbReference type="Gene3D" id="3.40.50.2300">
    <property type="match status" value="1"/>
</dbReference>
<dbReference type="InterPro" id="IPR001789">
    <property type="entry name" value="Sig_transdc_resp-reg_receiver"/>
</dbReference>
<evidence type="ECO:0000259" key="2">
    <source>
        <dbReference type="PROSITE" id="PS50110"/>
    </source>
</evidence>
<feature type="modified residue" description="4-aspartylphosphate" evidence="1">
    <location>
        <position position="55"/>
    </location>
</feature>
<evidence type="ECO:0000259" key="3">
    <source>
        <dbReference type="PROSITE" id="PS50883"/>
    </source>
</evidence>
<keyword evidence="1" id="KW-0597">Phosphoprotein</keyword>
<dbReference type="CDD" id="cd00156">
    <property type="entry name" value="REC"/>
    <property type="match status" value="1"/>
</dbReference>
<dbReference type="SUPFAM" id="SSF141868">
    <property type="entry name" value="EAL domain-like"/>
    <property type="match status" value="1"/>
</dbReference>
<dbReference type="Pfam" id="PF00563">
    <property type="entry name" value="EAL"/>
    <property type="match status" value="1"/>
</dbReference>
<dbReference type="AlphaFoldDB" id="A0AA92R905"/>
<feature type="domain" description="EAL" evidence="3">
    <location>
        <begin position="138"/>
        <end position="388"/>
    </location>
</feature>
<dbReference type="SMART" id="SM00052">
    <property type="entry name" value="EAL"/>
    <property type="match status" value="1"/>
</dbReference>
<organism evidence="4 5">
    <name type="scientific">Vibrio diabolicus</name>
    <dbReference type="NCBI Taxonomy" id="50719"/>
    <lineage>
        <taxon>Bacteria</taxon>
        <taxon>Pseudomonadati</taxon>
        <taxon>Pseudomonadota</taxon>
        <taxon>Gammaproteobacteria</taxon>
        <taxon>Vibrionales</taxon>
        <taxon>Vibrionaceae</taxon>
        <taxon>Vibrio</taxon>
        <taxon>Vibrio diabolicus subgroup</taxon>
    </lineage>
</organism>
<dbReference type="InterPro" id="IPR035919">
    <property type="entry name" value="EAL_sf"/>
</dbReference>
<proteinExistence type="predicted"/>
<dbReference type="SUPFAM" id="SSF52172">
    <property type="entry name" value="CheY-like"/>
    <property type="match status" value="1"/>
</dbReference>
<evidence type="ECO:0000313" key="5">
    <source>
        <dbReference type="Proteomes" id="UP000596337"/>
    </source>
</evidence>
<accession>A0AA92R905</accession>
<dbReference type="PANTHER" id="PTHR33121:SF70">
    <property type="entry name" value="SIGNALING PROTEIN YKOW"/>
    <property type="match status" value="1"/>
</dbReference>
<dbReference type="PANTHER" id="PTHR33121">
    <property type="entry name" value="CYCLIC DI-GMP PHOSPHODIESTERASE PDEF"/>
    <property type="match status" value="1"/>
</dbReference>
<dbReference type="RefSeq" id="WP_203347492.1">
    <property type="nucleotide sequence ID" value="NZ_CANMIY010000005.1"/>
</dbReference>
<reference evidence="4 5" key="1">
    <citation type="submission" date="2021-01" db="EMBL/GenBank/DDBJ databases">
        <title>Characterization of a novel blaVMB-2- harboring plasmid in Vibrio diabolicus.</title>
        <authorList>
            <person name="Liu M."/>
        </authorList>
    </citation>
    <scope>NUCLEOTIDE SEQUENCE [LARGE SCALE GENOMIC DNA]</scope>
    <source>
        <strain evidence="4 5">SLV18</strain>
    </source>
</reference>
<dbReference type="InterPro" id="IPR001633">
    <property type="entry name" value="EAL_dom"/>
</dbReference>
<gene>
    <name evidence="4" type="ORF">JOS67_22690</name>
</gene>
<dbReference type="Proteomes" id="UP000596337">
    <property type="component" value="Chromosome 2"/>
</dbReference>
<dbReference type="GO" id="GO:0000160">
    <property type="term" value="P:phosphorelay signal transduction system"/>
    <property type="evidence" value="ECO:0007669"/>
    <property type="project" value="InterPro"/>
</dbReference>
<dbReference type="CDD" id="cd01948">
    <property type="entry name" value="EAL"/>
    <property type="match status" value="1"/>
</dbReference>
<dbReference type="SMART" id="SM00448">
    <property type="entry name" value="REC"/>
    <property type="match status" value="1"/>
</dbReference>
<sequence>MNTQLNVMVIDGHPLQTKILTQILGHSGASVSTFNCVDTASQCAQEQYFDVIFCDLQMPGKGGIDILEVFDQIQYHGQVVLVSLLEQSIISAVREMCEGFSFEILGELPKPYDEMQVVKLLNQIKDERTRKTAFAQPIVLQDQEFLFALGEGRVKNYYQPLVDAHSGELLGYEALARWVHPIYGVLLPNHFLPIVKRCHLSSELFQSVLINTIYDINNRGLTQKVSINVDHENLNDPDFSHRFIQQCSESGVDPSQITIEITEREAFQASTSIYKNFIKLRMKGVTVSIDDFGTGSSTFEKLAKLPFNEIKLDRVFVYGASEDLKKKSIVIAICALAKSLNIRIVAEGVEDEVTYKTMRECGIDICQGFYIDKPMPLEVITILKQRYEKIERFDL</sequence>
<dbReference type="InterPro" id="IPR011006">
    <property type="entry name" value="CheY-like_superfamily"/>
</dbReference>
<evidence type="ECO:0000313" key="4">
    <source>
        <dbReference type="EMBL" id="QRG84950.1"/>
    </source>
</evidence>
<dbReference type="Gene3D" id="3.20.20.450">
    <property type="entry name" value="EAL domain"/>
    <property type="match status" value="1"/>
</dbReference>
<name>A0AA92R905_9VIBR</name>
<dbReference type="PROSITE" id="PS50110">
    <property type="entry name" value="RESPONSE_REGULATORY"/>
    <property type="match status" value="1"/>
</dbReference>
<feature type="domain" description="Response regulatory" evidence="2">
    <location>
        <begin position="6"/>
        <end position="125"/>
    </location>
</feature>
<dbReference type="InterPro" id="IPR050706">
    <property type="entry name" value="Cyclic-di-GMP_PDE-like"/>
</dbReference>
<dbReference type="PROSITE" id="PS50883">
    <property type="entry name" value="EAL"/>
    <property type="match status" value="1"/>
</dbReference>